<evidence type="ECO:0000313" key="4">
    <source>
        <dbReference type="Proteomes" id="UP001157126"/>
    </source>
</evidence>
<accession>A0ABQ6IT14</accession>
<reference evidence="4" key="1">
    <citation type="journal article" date="2019" name="Int. J. Syst. Evol. Microbiol.">
        <title>The Global Catalogue of Microorganisms (GCM) 10K type strain sequencing project: providing services to taxonomists for standard genome sequencing and annotation.</title>
        <authorList>
            <consortium name="The Broad Institute Genomics Platform"/>
            <consortium name="The Broad Institute Genome Sequencing Center for Infectious Disease"/>
            <person name="Wu L."/>
            <person name="Ma J."/>
        </authorList>
    </citation>
    <scope>NUCLEOTIDE SEQUENCE [LARGE SCALE GENOMIC DNA]</scope>
    <source>
        <strain evidence="4">NBRC 113072</strain>
    </source>
</reference>
<feature type="domain" description="DUF6398" evidence="2">
    <location>
        <begin position="460"/>
        <end position="519"/>
    </location>
</feature>
<dbReference type="InterPro" id="IPR045651">
    <property type="entry name" value="DUF6398"/>
</dbReference>
<sequence length="611" mass="66482">MVRKRRRTEPRRDATRRRPTARHDSPRAEDQPLIAGFREALRTPDGIAMLDVMGGIVEATRQDRANVLRSESPVDLAELVQTFIEVDIAETTAALHVIAAYIEDDVLRVRIRRELKTRRQPMPEAVSSVAELQVTQAWRLSTPPGDTDDILLALSPRVPGCVLVHIDCNVGIVADAFTLSLAPQEVLDRFREAAPGSITVRELSPADARARLEGPIDLGDIMIPPVETETWPGTRPLLRMLCRRLPEGGTGYPMDAADTDQDAIVRSVLATRAAAHLDDTPGSDDVDIVQTLVWLTGFLGFFEPLRWSPERADAILLDLVPRKVMADSAYLRRVPEVLTALVRAAAELGHTTPMVAGTTAEAIRDLTTDYLEAIDTSRPTPGDEARRLALAALGTRPRVGEIRLDALETVMGGPEALGELDLDALDELVDRPLDLADAPRPVRDAATAVDDLARGAIDALIDPTLRGEYRAAVRTLIDRLAAGAPETLRRGKPVNTAAALCWTVGRANDLLGEETRMHAIRHSMSVGPEAAQRHPAPEPVPVKTLFAHLGVSGAVTSRAATLLSAIGYEPTWVMGDSYALGDPTLLTSEKRRRVALERDRWAPDPGEDVDA</sequence>
<evidence type="ECO:0000313" key="3">
    <source>
        <dbReference type="EMBL" id="GMA40292.1"/>
    </source>
</evidence>
<feature type="compositionally biased region" description="Basic and acidic residues" evidence="1">
    <location>
        <begin position="21"/>
        <end position="30"/>
    </location>
</feature>
<evidence type="ECO:0000256" key="1">
    <source>
        <dbReference type="SAM" id="MobiDB-lite"/>
    </source>
</evidence>
<evidence type="ECO:0000259" key="2">
    <source>
        <dbReference type="Pfam" id="PF19935"/>
    </source>
</evidence>
<organism evidence="3 4">
    <name type="scientific">Mobilicoccus caccae</name>
    <dbReference type="NCBI Taxonomy" id="1859295"/>
    <lineage>
        <taxon>Bacteria</taxon>
        <taxon>Bacillati</taxon>
        <taxon>Actinomycetota</taxon>
        <taxon>Actinomycetes</taxon>
        <taxon>Micrococcales</taxon>
        <taxon>Dermatophilaceae</taxon>
        <taxon>Mobilicoccus</taxon>
    </lineage>
</organism>
<proteinExistence type="predicted"/>
<gene>
    <name evidence="3" type="ORF">GCM10025883_23370</name>
</gene>
<feature type="region of interest" description="Disordered" evidence="1">
    <location>
        <begin position="1"/>
        <end position="32"/>
    </location>
</feature>
<keyword evidence="4" id="KW-1185">Reference proteome</keyword>
<feature type="compositionally biased region" description="Basic residues" evidence="1">
    <location>
        <begin position="1"/>
        <end position="20"/>
    </location>
</feature>
<dbReference type="EMBL" id="BSUO01000001">
    <property type="protein sequence ID" value="GMA40292.1"/>
    <property type="molecule type" value="Genomic_DNA"/>
</dbReference>
<dbReference type="Proteomes" id="UP001157126">
    <property type="component" value="Unassembled WGS sequence"/>
</dbReference>
<dbReference type="RefSeq" id="WP_284304025.1">
    <property type="nucleotide sequence ID" value="NZ_BSUO01000001.1"/>
</dbReference>
<comment type="caution">
    <text evidence="3">The sequence shown here is derived from an EMBL/GenBank/DDBJ whole genome shotgun (WGS) entry which is preliminary data.</text>
</comment>
<name>A0ABQ6IT14_9MICO</name>
<dbReference type="Pfam" id="PF19935">
    <property type="entry name" value="DUF6398"/>
    <property type="match status" value="1"/>
</dbReference>
<protein>
    <recommendedName>
        <fullName evidence="2">DUF6398 domain-containing protein</fullName>
    </recommendedName>
</protein>